<dbReference type="EMBL" id="MLJW01000012">
    <property type="protein sequence ID" value="OIR14125.1"/>
    <property type="molecule type" value="Genomic_DNA"/>
</dbReference>
<reference evidence="1" key="1">
    <citation type="submission" date="2016-10" db="EMBL/GenBank/DDBJ databases">
        <title>Sequence of Gallionella enrichment culture.</title>
        <authorList>
            <person name="Poehlein A."/>
            <person name="Muehling M."/>
            <person name="Daniel R."/>
        </authorList>
    </citation>
    <scope>NUCLEOTIDE SEQUENCE</scope>
</reference>
<evidence type="ECO:0008006" key="2">
    <source>
        <dbReference type="Google" id="ProtNLM"/>
    </source>
</evidence>
<sequence length="421" mass="47706">MTLNFNAHLLKKQHFLLFLCTIFFFNVDFAQVDQSLKKDSLIKAAGADFSKERDIKDVFRSKSKNKKPLIEIDNASKENQRHFSFVPAVGYTLQTGFAGILSANLAYYNDNSADAKLSSISTSLTYSQYSQTIIPLLADIWTKGGKYNIISDNRFISYPSSIYGLGGRTDPNKGVTIDFGSIKLHETILKSVAKNFYVGVGIYFDDFWGIRALDPLTRRKDSLLTAELGKGETSVGLTFRLLYDSRLNQINPEDGWYYNVVYRSNQTFLGSDENWGSVMLDVRKYFHFPAHSKNVLAFWNLDWITSNGTPPYLLLPSTGWDDQYNSGRGYIQGRFRGKDMYYLESEYRYRISRNGLFGGVLFVNVQKFSSDISKQFATDIVGYGLGFRMKLNKHSGANLCVDYGFGKNGSQGFFVNLGEVF</sequence>
<dbReference type="Gene3D" id="2.40.160.50">
    <property type="entry name" value="membrane protein fhac: a member of the omp85/tpsb transporter family"/>
    <property type="match status" value="1"/>
</dbReference>
<gene>
    <name evidence="1" type="ORF">GALL_45850</name>
</gene>
<proteinExistence type="predicted"/>
<dbReference type="AlphaFoldDB" id="A0A1J5TCV2"/>
<name>A0A1J5TCV2_9ZZZZ</name>
<evidence type="ECO:0000313" key="1">
    <source>
        <dbReference type="EMBL" id="OIR14125.1"/>
    </source>
</evidence>
<comment type="caution">
    <text evidence="1">The sequence shown here is derived from an EMBL/GenBank/DDBJ whole genome shotgun (WGS) entry which is preliminary data.</text>
</comment>
<accession>A0A1J5TCV2</accession>
<protein>
    <recommendedName>
        <fullName evidence="2">Surface antigen</fullName>
    </recommendedName>
</protein>
<organism evidence="1">
    <name type="scientific">mine drainage metagenome</name>
    <dbReference type="NCBI Taxonomy" id="410659"/>
    <lineage>
        <taxon>unclassified sequences</taxon>
        <taxon>metagenomes</taxon>
        <taxon>ecological metagenomes</taxon>
    </lineage>
</organism>